<evidence type="ECO:0000256" key="8">
    <source>
        <dbReference type="ARBA" id="ARBA00022840"/>
    </source>
</evidence>
<dbReference type="PANTHER" id="PTHR45339:SF1">
    <property type="entry name" value="HYBRID SIGNAL TRANSDUCTION HISTIDINE KINASE J"/>
    <property type="match status" value="1"/>
</dbReference>
<dbReference type="Pfam" id="PF02518">
    <property type="entry name" value="HATPase_c"/>
    <property type="match status" value="1"/>
</dbReference>
<dbReference type="RefSeq" id="WP_006229270.1">
    <property type="nucleotide sequence ID" value="NZ_CH724134.1"/>
</dbReference>
<dbReference type="Gene3D" id="3.30.565.10">
    <property type="entry name" value="Histidine kinase-like ATPase, C-terminal domain"/>
    <property type="match status" value="1"/>
</dbReference>
<evidence type="ECO:0000256" key="6">
    <source>
        <dbReference type="ARBA" id="ARBA00022741"/>
    </source>
</evidence>
<keyword evidence="9" id="KW-0902">Two-component regulatory system</keyword>
<evidence type="ECO:0000313" key="19">
    <source>
        <dbReference type="Proteomes" id="UP000003789"/>
    </source>
</evidence>
<comment type="caution">
    <text evidence="18">The sequence shown here is derived from an EMBL/GenBank/DDBJ whole genome shotgun (WGS) entry which is preliminary data.</text>
</comment>
<dbReference type="AlphaFoldDB" id="Q1Z6Y6"/>
<dbReference type="PRINTS" id="PR00344">
    <property type="entry name" value="BCTRLSENSOR"/>
</dbReference>
<dbReference type="CDD" id="cd16922">
    <property type="entry name" value="HATPase_EvgS-ArcB-TorS-like"/>
    <property type="match status" value="1"/>
</dbReference>
<evidence type="ECO:0000256" key="13">
    <source>
        <dbReference type="SAM" id="Coils"/>
    </source>
</evidence>
<dbReference type="HOGENOM" id="CLU_000445_104_15_6"/>
<dbReference type="GO" id="GO:0000155">
    <property type="term" value="F:phosphorelay sensor kinase activity"/>
    <property type="evidence" value="ECO:0007669"/>
    <property type="project" value="InterPro"/>
</dbReference>
<comment type="catalytic activity">
    <reaction evidence="1">
        <text>ATP + protein L-histidine = ADP + protein N-phospho-L-histidine.</text>
        <dbReference type="EC" id="2.7.13.3"/>
    </reaction>
</comment>
<dbReference type="FunFam" id="3.30.565.10:FF:000010">
    <property type="entry name" value="Sensor histidine kinase RcsC"/>
    <property type="match status" value="1"/>
</dbReference>
<dbReference type="SUPFAM" id="SSF55874">
    <property type="entry name" value="ATPase domain of HSP90 chaperone/DNA topoisomerase II/histidine kinase"/>
    <property type="match status" value="1"/>
</dbReference>
<dbReference type="InterPro" id="IPR036890">
    <property type="entry name" value="HATPase_C_sf"/>
</dbReference>
<keyword evidence="7" id="KW-0418">Kinase</keyword>
<evidence type="ECO:0000256" key="2">
    <source>
        <dbReference type="ARBA" id="ARBA00004370"/>
    </source>
</evidence>
<keyword evidence="8" id="KW-0067">ATP-binding</keyword>
<dbReference type="EC" id="2.7.13.3" evidence="3"/>
<dbReference type="Pfam" id="PF00072">
    <property type="entry name" value="Response_reg"/>
    <property type="match status" value="2"/>
</dbReference>
<sequence>MNETYRNTHKKKKIGLAKQLLLFILLMSTVFTLIITGLNLYRDYKEDLASIDERMVQIEGSFLSSLTASLWVEDRELLLTQAEGIMHLPSIHYLSITDSDGTVIQLGSELQKYKHEKMWEMQHTVGKRQYTLATLTVQSDLYTVYQGLFDKFIFLLISQTIKIFLFAIFILYFAYRIVVRPLTLMSLAVSNFDNDKVPQRINLEGRRFDDEISTLTETYNSSVNRIRNHYEELELAREEAEEANRKKSEFLANMSHEIRTPMNGIIGLSSLLQEMDMPKDQKEYINMLNISSLSLLDLINDILDFSKIEAGRLELEHTSLNLFELNKEVESIFLVKASEKSIAFQCSIDKRIPPMLLGDATQLRQVLNNLVSNAIKFTHTGYVHLHTQLETETDTETTIRFEVIDSGIGVSVDMHDAVFDKFQQADGSTTRKYGGTGLGLSICRQIVHLMGGEIKINSEVGKGSTFYFTITFEKNVLVSASLEDSKALSEISVLLVDDSMLNMRITSAQLNNFGAKTICCDDATQAIDIVKQAIVNKSPFDLVIIDKIMPHLDGFELAQLLTKELGLDCPRLMMISAGPQMGDDLKAKQVGILACLSRPYKESNLKWTVKRVIKMTSGEVIANPLHCKRSLNGTEVPQALSNVISPVMSPEMTTPENFLQSVHHANMPQASEINFLPKSNAEVKKASLPEESGVITNDSATVLTRELEPETSTPRAKVLVVEDTVVNQKVAKMMLEKLGVEVMIASNGQIGVDMYQEHDFDIIFMDCQMPVLDGFEATKAIRNLEQNTSHIPIIALTANVVKEEKDKCYEAGMDDFVSKPVSKKVLSAVMEKHLAIALLAKKDITIKNNI</sequence>
<feature type="coiled-coil region" evidence="13">
    <location>
        <begin position="223"/>
        <end position="253"/>
    </location>
</feature>
<feature type="domain" description="HAMP" evidence="17">
    <location>
        <begin position="176"/>
        <end position="231"/>
    </location>
</feature>
<evidence type="ECO:0000256" key="3">
    <source>
        <dbReference type="ARBA" id="ARBA00012438"/>
    </source>
</evidence>
<feature type="transmembrane region" description="Helical" evidence="14">
    <location>
        <begin position="152"/>
        <end position="175"/>
    </location>
</feature>
<evidence type="ECO:0000259" key="16">
    <source>
        <dbReference type="PROSITE" id="PS50110"/>
    </source>
</evidence>
<accession>Q1Z6Y6</accession>
<feature type="domain" description="Response regulatory" evidence="16">
    <location>
        <begin position="492"/>
        <end position="613"/>
    </location>
</feature>
<feature type="modified residue" description="4-aspartylphosphate" evidence="12">
    <location>
        <position position="766"/>
    </location>
</feature>
<evidence type="ECO:0000256" key="10">
    <source>
        <dbReference type="ARBA" id="ARBA00064003"/>
    </source>
</evidence>
<proteinExistence type="predicted"/>
<reference evidence="18 19" key="1">
    <citation type="submission" date="2006-03" db="EMBL/GenBank/DDBJ databases">
        <authorList>
            <person name="Bartlett D.H."/>
            <person name="Valle G."/>
            <person name="Lauro F.M."/>
            <person name="Vezzi A."/>
            <person name="Simonato F."/>
            <person name="Eloe E."/>
            <person name="Vitulo N."/>
            <person name="Stratton T.K."/>
            <person name="D'angelo M."/>
            <person name="Ferriera S."/>
            <person name="Johnson J."/>
            <person name="Kravitz S."/>
            <person name="Beeson K."/>
            <person name="Sutton G."/>
            <person name="Rogers Y."/>
            <person name="Friedman R."/>
            <person name="Frazier M."/>
            <person name="Venter J.C."/>
        </authorList>
    </citation>
    <scope>NUCLEOTIDE SEQUENCE [LARGE SCALE GENOMIC DNA]</scope>
    <source>
        <strain evidence="18 19">3TCK</strain>
    </source>
</reference>
<keyword evidence="14" id="KW-1133">Transmembrane helix</keyword>
<keyword evidence="14" id="KW-0472">Membrane</keyword>
<keyword evidence="13" id="KW-0175">Coiled coil</keyword>
<dbReference type="Pfam" id="PF17149">
    <property type="entry name" value="CHASE5"/>
    <property type="match status" value="1"/>
</dbReference>
<protein>
    <recommendedName>
        <fullName evidence="11">Sensory/regulatory protein RpfC</fullName>
        <ecNumber evidence="3">2.7.13.3</ecNumber>
    </recommendedName>
</protein>
<evidence type="ECO:0000313" key="18">
    <source>
        <dbReference type="EMBL" id="EAS44317.1"/>
    </source>
</evidence>
<dbReference type="Gene3D" id="6.10.340.10">
    <property type="match status" value="1"/>
</dbReference>
<evidence type="ECO:0000256" key="14">
    <source>
        <dbReference type="SAM" id="Phobius"/>
    </source>
</evidence>
<feature type="domain" description="Response regulatory" evidence="16">
    <location>
        <begin position="717"/>
        <end position="834"/>
    </location>
</feature>
<dbReference type="Pfam" id="PF00512">
    <property type="entry name" value="HisKA"/>
    <property type="match status" value="1"/>
</dbReference>
<dbReference type="SUPFAM" id="SSF47384">
    <property type="entry name" value="Homodimeric domain of signal transducing histidine kinase"/>
    <property type="match status" value="1"/>
</dbReference>
<gene>
    <name evidence="18" type="ORF">P3TCK_06277</name>
</gene>
<dbReference type="Gene3D" id="1.10.287.130">
    <property type="match status" value="1"/>
</dbReference>
<dbReference type="InterPro" id="IPR004358">
    <property type="entry name" value="Sig_transdc_His_kin-like_C"/>
</dbReference>
<dbReference type="EMBL" id="AAPH01000005">
    <property type="protein sequence ID" value="EAS44317.1"/>
    <property type="molecule type" value="Genomic_DNA"/>
</dbReference>
<organism evidence="18 19">
    <name type="scientific">Photobacterium profundum 3TCK</name>
    <dbReference type="NCBI Taxonomy" id="314280"/>
    <lineage>
        <taxon>Bacteria</taxon>
        <taxon>Pseudomonadati</taxon>
        <taxon>Pseudomonadota</taxon>
        <taxon>Gammaproteobacteria</taxon>
        <taxon>Vibrionales</taxon>
        <taxon>Vibrionaceae</taxon>
        <taxon>Photobacterium</taxon>
    </lineage>
</organism>
<keyword evidence="5" id="KW-0808">Transferase</keyword>
<keyword evidence="6" id="KW-0547">Nucleotide-binding</keyword>
<dbReference type="GO" id="GO:0016020">
    <property type="term" value="C:membrane"/>
    <property type="evidence" value="ECO:0007669"/>
    <property type="project" value="UniProtKB-SubCell"/>
</dbReference>
<dbReference type="FunFam" id="1.10.287.130:FF:000002">
    <property type="entry name" value="Two-component osmosensing histidine kinase"/>
    <property type="match status" value="1"/>
</dbReference>
<dbReference type="SMART" id="SM00448">
    <property type="entry name" value="REC"/>
    <property type="match status" value="2"/>
</dbReference>
<dbReference type="PROSITE" id="PS50110">
    <property type="entry name" value="RESPONSE_REGULATORY"/>
    <property type="match status" value="2"/>
</dbReference>
<dbReference type="SMART" id="SM00388">
    <property type="entry name" value="HisKA"/>
    <property type="match status" value="1"/>
</dbReference>
<name>Q1Z6Y6_9GAMM</name>
<evidence type="ECO:0000259" key="17">
    <source>
        <dbReference type="PROSITE" id="PS50885"/>
    </source>
</evidence>
<dbReference type="InterPro" id="IPR003660">
    <property type="entry name" value="HAMP_dom"/>
</dbReference>
<dbReference type="SUPFAM" id="SSF52172">
    <property type="entry name" value="CheY-like"/>
    <property type="match status" value="2"/>
</dbReference>
<dbReference type="PROSITE" id="PS50885">
    <property type="entry name" value="HAMP"/>
    <property type="match status" value="1"/>
</dbReference>
<dbReference type="Gene3D" id="3.40.50.2300">
    <property type="match status" value="2"/>
</dbReference>
<evidence type="ECO:0000259" key="15">
    <source>
        <dbReference type="PROSITE" id="PS50109"/>
    </source>
</evidence>
<dbReference type="PANTHER" id="PTHR45339">
    <property type="entry name" value="HYBRID SIGNAL TRANSDUCTION HISTIDINE KINASE J"/>
    <property type="match status" value="1"/>
</dbReference>
<dbReference type="InterPro" id="IPR036097">
    <property type="entry name" value="HisK_dim/P_sf"/>
</dbReference>
<keyword evidence="14" id="KW-0812">Transmembrane</keyword>
<feature type="transmembrane region" description="Helical" evidence="14">
    <location>
        <begin position="20"/>
        <end position="41"/>
    </location>
</feature>
<evidence type="ECO:0000256" key="12">
    <source>
        <dbReference type="PROSITE-ProRule" id="PRU00169"/>
    </source>
</evidence>
<comment type="subunit">
    <text evidence="10">At low DSF concentrations, interacts with RpfF.</text>
</comment>
<evidence type="ECO:0000256" key="11">
    <source>
        <dbReference type="ARBA" id="ARBA00068150"/>
    </source>
</evidence>
<dbReference type="OrthoDB" id="9810730at2"/>
<evidence type="ECO:0000256" key="4">
    <source>
        <dbReference type="ARBA" id="ARBA00022553"/>
    </source>
</evidence>
<dbReference type="InterPro" id="IPR001789">
    <property type="entry name" value="Sig_transdc_resp-reg_receiver"/>
</dbReference>
<dbReference type="InterPro" id="IPR003594">
    <property type="entry name" value="HATPase_dom"/>
</dbReference>
<dbReference type="CDD" id="cd17546">
    <property type="entry name" value="REC_hyHK_CKI1_RcsC-like"/>
    <property type="match status" value="2"/>
</dbReference>
<feature type="domain" description="Histidine kinase" evidence="15">
    <location>
        <begin position="253"/>
        <end position="474"/>
    </location>
</feature>
<dbReference type="GO" id="GO:0005524">
    <property type="term" value="F:ATP binding"/>
    <property type="evidence" value="ECO:0007669"/>
    <property type="project" value="UniProtKB-KW"/>
</dbReference>
<dbReference type="InterPro" id="IPR005467">
    <property type="entry name" value="His_kinase_dom"/>
</dbReference>
<dbReference type="CDD" id="cd00082">
    <property type="entry name" value="HisKA"/>
    <property type="match status" value="1"/>
</dbReference>
<dbReference type="InterPro" id="IPR003661">
    <property type="entry name" value="HisK_dim/P_dom"/>
</dbReference>
<dbReference type="InterPro" id="IPR033414">
    <property type="entry name" value="Sensor_dom"/>
</dbReference>
<dbReference type="Proteomes" id="UP000003789">
    <property type="component" value="Unassembled WGS sequence"/>
</dbReference>
<evidence type="ECO:0000256" key="5">
    <source>
        <dbReference type="ARBA" id="ARBA00022679"/>
    </source>
</evidence>
<feature type="modified residue" description="4-aspartylphosphate" evidence="12">
    <location>
        <position position="546"/>
    </location>
</feature>
<comment type="subcellular location">
    <subcellularLocation>
        <location evidence="2">Membrane</location>
    </subcellularLocation>
</comment>
<dbReference type="InterPro" id="IPR011006">
    <property type="entry name" value="CheY-like_superfamily"/>
</dbReference>
<evidence type="ECO:0000256" key="7">
    <source>
        <dbReference type="ARBA" id="ARBA00022777"/>
    </source>
</evidence>
<evidence type="ECO:0000256" key="9">
    <source>
        <dbReference type="ARBA" id="ARBA00023012"/>
    </source>
</evidence>
<keyword evidence="4 12" id="KW-0597">Phosphoprotein</keyword>
<evidence type="ECO:0000256" key="1">
    <source>
        <dbReference type="ARBA" id="ARBA00000085"/>
    </source>
</evidence>
<dbReference type="SMART" id="SM00387">
    <property type="entry name" value="HATPase_c"/>
    <property type="match status" value="1"/>
</dbReference>
<dbReference type="PROSITE" id="PS50109">
    <property type="entry name" value="HIS_KIN"/>
    <property type="match status" value="1"/>
</dbReference>